<evidence type="ECO:0000313" key="4">
    <source>
        <dbReference type="EMBL" id="MFD1428818.1"/>
    </source>
</evidence>
<keyword evidence="2" id="KW-0732">Signal</keyword>
<dbReference type="Gene3D" id="2.60.40.2700">
    <property type="match status" value="1"/>
</dbReference>
<evidence type="ECO:0000256" key="2">
    <source>
        <dbReference type="SAM" id="SignalP"/>
    </source>
</evidence>
<organism evidence="4 5">
    <name type="scientific">Lacticaseibacillus mingshuiensis</name>
    <dbReference type="NCBI Taxonomy" id="2799574"/>
    <lineage>
        <taxon>Bacteria</taxon>
        <taxon>Bacillati</taxon>
        <taxon>Bacillota</taxon>
        <taxon>Bacilli</taxon>
        <taxon>Lactobacillales</taxon>
        <taxon>Lactobacillaceae</taxon>
        <taxon>Lacticaseibacillus</taxon>
    </lineage>
</organism>
<name>A0ABW4CE39_9LACO</name>
<dbReference type="Pfam" id="PF13731">
    <property type="entry name" value="WxL"/>
    <property type="match status" value="1"/>
</dbReference>
<evidence type="ECO:0000256" key="1">
    <source>
        <dbReference type="SAM" id="MobiDB-lite"/>
    </source>
</evidence>
<dbReference type="Proteomes" id="UP001597196">
    <property type="component" value="Unassembled WGS sequence"/>
</dbReference>
<reference evidence="5" key="1">
    <citation type="journal article" date="2019" name="Int. J. Syst. Evol. Microbiol.">
        <title>The Global Catalogue of Microorganisms (GCM) 10K type strain sequencing project: providing services to taxonomists for standard genome sequencing and annotation.</title>
        <authorList>
            <consortium name="The Broad Institute Genomics Platform"/>
            <consortium name="The Broad Institute Genome Sequencing Center for Infectious Disease"/>
            <person name="Wu L."/>
            <person name="Ma J."/>
        </authorList>
    </citation>
    <scope>NUCLEOTIDE SEQUENCE [LARGE SCALE GENOMIC DNA]</scope>
    <source>
        <strain evidence="5">CCM 8980</strain>
    </source>
</reference>
<feature type="compositionally biased region" description="Polar residues" evidence="1">
    <location>
        <begin position="58"/>
        <end position="81"/>
    </location>
</feature>
<protein>
    <submittedName>
        <fullName evidence="4">WxL domain-containing protein</fullName>
    </submittedName>
</protein>
<proteinExistence type="predicted"/>
<sequence length="715" mass="75455">MKKNKVKLILLGLFLMALIGVFQTSQVRVTKADTAAAINIPTEPPLIAGTAFHEPTDPATTAIQTQPNTSSSTLPGLDPSNSMTSVAVQSGDTLRMYGGTSGSNDYKRIEIVYQLGSSTPVRVNTNSTATFGPNNFNDQNLRFWYDLTFQTVTVPTWNYYQVVLVNTNLLGITQSEEYSQFFRVLVMPANYQINLSPSVLILFEGQSGTIMPTNLDQSIIPSYTTPTGSYVTQSVSGNESILTATNGPGATSQHATFGLSDISVGGESLDPDKTYTSSTTYIYTGRLQDQSVSLGESATFTVEMPPAVDVESVSWTVDGAPPPEDADISGNTMELPNAQADAVIQATVTAKTGASGSTEIVVTSNTAQLTVTGPTEIQLSADPYLFSGEAVAVTTNETQVLTNLPEGTPLTWHVYQPGTQIESPLATVSDTGLVQTTNSGTGSIDVVAEYSGSDGTVTGVITLQILSVPDQTFEAGSTATLTVPTLTLATGQTVAYQWYMQIPDGDMTAITGTNASTYQLTNVQLGQEGTKFRVRYNVTTPGQPPSVTTYGSNVFTLHVTEPGALSLEEAPAFQFGKMGSTSATMISPTIEDMMTGFSGAGTVGDATWMTDTTSGTLKIADTRSTTQPWKLTVGLSTFTNGMTAVNASLQLVDGGTLLPLIETGASTELYPSQVATGGTFEKQLQAYLSTEPSSDASLGSYSADVTWTLEDTPNP</sequence>
<feature type="chain" id="PRO_5046047339" evidence="2">
    <location>
        <begin position="28"/>
        <end position="715"/>
    </location>
</feature>
<feature type="region of interest" description="Disordered" evidence="1">
    <location>
        <begin position="53"/>
        <end position="81"/>
    </location>
</feature>
<evidence type="ECO:0000259" key="3">
    <source>
        <dbReference type="Pfam" id="PF13731"/>
    </source>
</evidence>
<gene>
    <name evidence="4" type="ORF">ACFQ4P_00970</name>
</gene>
<accession>A0ABW4CE39</accession>
<dbReference type="EMBL" id="JBHTOC010000001">
    <property type="protein sequence ID" value="MFD1428818.1"/>
    <property type="molecule type" value="Genomic_DNA"/>
</dbReference>
<dbReference type="RefSeq" id="WP_203625860.1">
    <property type="nucleotide sequence ID" value="NZ_BOLQ01000001.1"/>
</dbReference>
<feature type="domain" description="WxL" evidence="3">
    <location>
        <begin position="557"/>
        <end position="647"/>
    </location>
</feature>
<comment type="caution">
    <text evidence="4">The sequence shown here is derived from an EMBL/GenBank/DDBJ whole genome shotgun (WGS) entry which is preliminary data.</text>
</comment>
<dbReference type="InterPro" id="IPR027994">
    <property type="entry name" value="WxL_dom"/>
</dbReference>
<feature type="signal peptide" evidence="2">
    <location>
        <begin position="1"/>
        <end position="27"/>
    </location>
</feature>
<keyword evidence="5" id="KW-1185">Reference proteome</keyword>
<evidence type="ECO:0000313" key="5">
    <source>
        <dbReference type="Proteomes" id="UP001597196"/>
    </source>
</evidence>